<protein>
    <submittedName>
        <fullName evidence="2">Uncharacterized protein</fullName>
    </submittedName>
</protein>
<comment type="caution">
    <text evidence="2">The sequence shown here is derived from an EMBL/GenBank/DDBJ whole genome shotgun (WGS) entry which is preliminary data.</text>
</comment>
<dbReference type="EMBL" id="ASHM01044208">
    <property type="protein sequence ID" value="PNX83474.1"/>
    <property type="molecule type" value="Genomic_DNA"/>
</dbReference>
<dbReference type="AlphaFoldDB" id="A0A2K3LY61"/>
<organism evidence="2 3">
    <name type="scientific">Trifolium pratense</name>
    <name type="common">Red clover</name>
    <dbReference type="NCBI Taxonomy" id="57577"/>
    <lineage>
        <taxon>Eukaryota</taxon>
        <taxon>Viridiplantae</taxon>
        <taxon>Streptophyta</taxon>
        <taxon>Embryophyta</taxon>
        <taxon>Tracheophyta</taxon>
        <taxon>Spermatophyta</taxon>
        <taxon>Magnoliopsida</taxon>
        <taxon>eudicotyledons</taxon>
        <taxon>Gunneridae</taxon>
        <taxon>Pentapetalae</taxon>
        <taxon>rosids</taxon>
        <taxon>fabids</taxon>
        <taxon>Fabales</taxon>
        <taxon>Fabaceae</taxon>
        <taxon>Papilionoideae</taxon>
        <taxon>50 kb inversion clade</taxon>
        <taxon>NPAAA clade</taxon>
        <taxon>Hologalegina</taxon>
        <taxon>IRL clade</taxon>
        <taxon>Trifolieae</taxon>
        <taxon>Trifolium</taxon>
    </lineage>
</organism>
<dbReference type="Proteomes" id="UP000236291">
    <property type="component" value="Unassembled WGS sequence"/>
</dbReference>
<feature type="region of interest" description="Disordered" evidence="1">
    <location>
        <begin position="77"/>
        <end position="104"/>
    </location>
</feature>
<reference evidence="2 3" key="1">
    <citation type="journal article" date="2014" name="Am. J. Bot.">
        <title>Genome assembly and annotation for red clover (Trifolium pratense; Fabaceae).</title>
        <authorList>
            <person name="Istvanek J."/>
            <person name="Jaros M."/>
            <person name="Krenek A."/>
            <person name="Repkova J."/>
        </authorList>
    </citation>
    <scope>NUCLEOTIDE SEQUENCE [LARGE SCALE GENOMIC DNA]</scope>
    <source>
        <strain evidence="3">cv. Tatra</strain>
        <tissue evidence="2">Young leaves</tissue>
    </source>
</reference>
<gene>
    <name evidence="2" type="ORF">L195_g039517</name>
</gene>
<sequence length="104" mass="11326">MAIWSPDGPEGLEDNVSVGEDIWLRSLEVDLMKIQDDCKDLESKLGVIRPKIRSKGIADGQQVNILVLPLVGPEERKEARDPSGCIASKVAGRIPPPNGKEINI</sequence>
<name>A0A2K3LY61_TRIPR</name>
<evidence type="ECO:0000256" key="1">
    <source>
        <dbReference type="SAM" id="MobiDB-lite"/>
    </source>
</evidence>
<accession>A0A2K3LY61</accession>
<evidence type="ECO:0000313" key="2">
    <source>
        <dbReference type="EMBL" id="PNX83474.1"/>
    </source>
</evidence>
<reference evidence="2 3" key="2">
    <citation type="journal article" date="2017" name="Front. Plant Sci.">
        <title>Gene Classification and Mining of Molecular Markers Useful in Red Clover (Trifolium pratense) Breeding.</title>
        <authorList>
            <person name="Istvanek J."/>
            <person name="Dluhosova J."/>
            <person name="Dluhos P."/>
            <person name="Patkova L."/>
            <person name="Nedelnik J."/>
            <person name="Repkova J."/>
        </authorList>
    </citation>
    <scope>NUCLEOTIDE SEQUENCE [LARGE SCALE GENOMIC DNA]</scope>
    <source>
        <strain evidence="3">cv. Tatra</strain>
        <tissue evidence="2">Young leaves</tissue>
    </source>
</reference>
<evidence type="ECO:0000313" key="3">
    <source>
        <dbReference type="Proteomes" id="UP000236291"/>
    </source>
</evidence>
<proteinExistence type="predicted"/>